<reference evidence="1" key="1">
    <citation type="journal article" date="2020" name="Fungal Divers.">
        <title>Resolving the Mortierellaceae phylogeny through synthesis of multi-gene phylogenetics and phylogenomics.</title>
        <authorList>
            <person name="Vandepol N."/>
            <person name="Liber J."/>
            <person name="Desiro A."/>
            <person name="Na H."/>
            <person name="Kennedy M."/>
            <person name="Barry K."/>
            <person name="Grigoriev I.V."/>
            <person name="Miller A.N."/>
            <person name="O'Donnell K."/>
            <person name="Stajich J.E."/>
            <person name="Bonito G."/>
        </authorList>
    </citation>
    <scope>NUCLEOTIDE SEQUENCE</scope>
    <source>
        <strain evidence="1">MES-2147</strain>
    </source>
</reference>
<dbReference type="EMBL" id="JAAAHW010003280">
    <property type="protein sequence ID" value="KAF9985724.1"/>
    <property type="molecule type" value="Genomic_DNA"/>
</dbReference>
<evidence type="ECO:0000313" key="1">
    <source>
        <dbReference type="EMBL" id="KAF9985724.1"/>
    </source>
</evidence>
<gene>
    <name evidence="1" type="ORF">BGZ65_010037</name>
</gene>
<dbReference type="OrthoDB" id="2441999at2759"/>
<organism evidence="1 2">
    <name type="scientific">Modicella reniformis</name>
    <dbReference type="NCBI Taxonomy" id="1440133"/>
    <lineage>
        <taxon>Eukaryota</taxon>
        <taxon>Fungi</taxon>
        <taxon>Fungi incertae sedis</taxon>
        <taxon>Mucoromycota</taxon>
        <taxon>Mortierellomycotina</taxon>
        <taxon>Mortierellomycetes</taxon>
        <taxon>Mortierellales</taxon>
        <taxon>Mortierellaceae</taxon>
        <taxon>Modicella</taxon>
    </lineage>
</organism>
<protein>
    <submittedName>
        <fullName evidence="1">Uncharacterized protein</fullName>
    </submittedName>
</protein>
<evidence type="ECO:0000313" key="2">
    <source>
        <dbReference type="Proteomes" id="UP000749646"/>
    </source>
</evidence>
<comment type="caution">
    <text evidence="1">The sequence shown here is derived from an EMBL/GenBank/DDBJ whole genome shotgun (WGS) entry which is preliminary data.</text>
</comment>
<keyword evidence="2" id="KW-1185">Reference proteome</keyword>
<name>A0A9P6SP75_9FUNG</name>
<accession>A0A9P6SP75</accession>
<dbReference type="AlphaFoldDB" id="A0A9P6SP75"/>
<sequence length="66" mass="7821">MVYFDSRQEARQAFFDAKQDHLPKQQEWGVIFPMWVRVVQFKCPDTITTLVQRLGRAARDPRLQGI</sequence>
<proteinExistence type="predicted"/>
<dbReference type="Proteomes" id="UP000749646">
    <property type="component" value="Unassembled WGS sequence"/>
</dbReference>
<feature type="non-terminal residue" evidence="1">
    <location>
        <position position="66"/>
    </location>
</feature>